<dbReference type="Proteomes" id="UP001165065">
    <property type="component" value="Unassembled WGS sequence"/>
</dbReference>
<dbReference type="EMBL" id="BRYA01000232">
    <property type="protein sequence ID" value="GMI44909.1"/>
    <property type="molecule type" value="Genomic_DNA"/>
</dbReference>
<evidence type="ECO:0000313" key="2">
    <source>
        <dbReference type="EMBL" id="GMI44909.1"/>
    </source>
</evidence>
<accession>A0A9W7GFL7</accession>
<evidence type="ECO:0000256" key="1">
    <source>
        <dbReference type="SAM" id="MobiDB-lite"/>
    </source>
</evidence>
<evidence type="ECO:0000313" key="3">
    <source>
        <dbReference type="Proteomes" id="UP001165065"/>
    </source>
</evidence>
<reference evidence="3" key="1">
    <citation type="journal article" date="2023" name="Commun. Biol.">
        <title>Genome analysis of Parmales, the sister group of diatoms, reveals the evolutionary specialization of diatoms from phago-mixotrophs to photoautotrophs.</title>
        <authorList>
            <person name="Ban H."/>
            <person name="Sato S."/>
            <person name="Yoshikawa S."/>
            <person name="Yamada K."/>
            <person name="Nakamura Y."/>
            <person name="Ichinomiya M."/>
            <person name="Sato N."/>
            <person name="Blanc-Mathieu R."/>
            <person name="Endo H."/>
            <person name="Kuwata A."/>
            <person name="Ogata H."/>
        </authorList>
    </citation>
    <scope>NUCLEOTIDE SEQUENCE [LARGE SCALE GENOMIC DNA]</scope>
</reference>
<gene>
    <name evidence="2" type="ORF">TrCOL_g2703</name>
</gene>
<feature type="region of interest" description="Disordered" evidence="1">
    <location>
        <begin position="1"/>
        <end position="36"/>
    </location>
</feature>
<name>A0A9W7GFL7_9STRA</name>
<proteinExistence type="predicted"/>
<sequence>MVGSDRDKAMGVYPNLGQDAIPHPPDPLPPDSAASALYDSVYDNPASTHLTTTVYPLLPPSSSSSSSLPLPWCTLIILTSSMPGGWSPSLSPHLTLDSYILSTLLSSSLNLPPSPIPHHNAHSLFSPPPSTVKSYKSDWDTWLTLVTSYYPLKSPSPILALDAGGWAPTGSLLDVCGGSGEGEDNFIAINWKRDPVDVVLWREYSAGVKGGEFDDVKFLRGVLGNWKKWVKVEGEVVGIDHRDTVGVTVGAFKDAVCKALAMGGGRCKFEEGKVEEIVRVVEGALGEFEAWKKEYIKGDGWKGREERIHKVFKSWYAREEN</sequence>
<comment type="caution">
    <text evidence="2">The sequence shown here is derived from an EMBL/GenBank/DDBJ whole genome shotgun (WGS) entry which is preliminary data.</text>
</comment>
<protein>
    <submittedName>
        <fullName evidence="2">Uncharacterized protein</fullName>
    </submittedName>
</protein>
<keyword evidence="3" id="KW-1185">Reference proteome</keyword>
<organism evidence="2 3">
    <name type="scientific">Triparma columacea</name>
    <dbReference type="NCBI Taxonomy" id="722753"/>
    <lineage>
        <taxon>Eukaryota</taxon>
        <taxon>Sar</taxon>
        <taxon>Stramenopiles</taxon>
        <taxon>Ochrophyta</taxon>
        <taxon>Bolidophyceae</taxon>
        <taxon>Parmales</taxon>
        <taxon>Triparmaceae</taxon>
        <taxon>Triparma</taxon>
    </lineage>
</organism>
<dbReference type="AlphaFoldDB" id="A0A9W7GFL7"/>
<dbReference type="OrthoDB" id="642895at2759"/>